<dbReference type="Proteomes" id="UP001595904">
    <property type="component" value="Unassembled WGS sequence"/>
</dbReference>
<feature type="region of interest" description="Disordered" evidence="9">
    <location>
        <begin position="1"/>
        <end position="43"/>
    </location>
</feature>
<feature type="domain" description="AAA" evidence="10">
    <location>
        <begin position="103"/>
        <end position="262"/>
    </location>
</feature>
<dbReference type="Pfam" id="PF13614">
    <property type="entry name" value="AAA_31"/>
    <property type="match status" value="1"/>
</dbReference>
<evidence type="ECO:0000256" key="2">
    <source>
        <dbReference type="ARBA" id="ARBA00011903"/>
    </source>
</evidence>
<comment type="similarity">
    <text evidence="1">Belongs to the CpsD/CapB family.</text>
</comment>
<dbReference type="InterPro" id="IPR005702">
    <property type="entry name" value="Wzc-like_C"/>
</dbReference>
<dbReference type="InterPro" id="IPR050445">
    <property type="entry name" value="Bact_polysacc_biosynth/exp"/>
</dbReference>
<evidence type="ECO:0000259" key="10">
    <source>
        <dbReference type="Pfam" id="PF13614"/>
    </source>
</evidence>
<proteinExistence type="inferred from homology"/>
<protein>
    <recommendedName>
        <fullName evidence="2">non-specific protein-tyrosine kinase</fullName>
        <ecNumber evidence="2">2.7.10.2</ecNumber>
    </recommendedName>
</protein>
<keyword evidence="6" id="KW-0067">ATP-binding</keyword>
<evidence type="ECO:0000256" key="8">
    <source>
        <dbReference type="ARBA" id="ARBA00051245"/>
    </source>
</evidence>
<keyword evidence="7" id="KW-0829">Tyrosine-protein kinase</keyword>
<accession>A0ABV8SR48</accession>
<dbReference type="GO" id="GO:0004715">
    <property type="term" value="F:non-membrane spanning protein tyrosine kinase activity"/>
    <property type="evidence" value="ECO:0007669"/>
    <property type="project" value="UniProtKB-EC"/>
</dbReference>
<gene>
    <name evidence="11" type="ORF">ACFPN2_07480</name>
</gene>
<evidence type="ECO:0000256" key="6">
    <source>
        <dbReference type="ARBA" id="ARBA00022840"/>
    </source>
</evidence>
<evidence type="ECO:0000256" key="5">
    <source>
        <dbReference type="ARBA" id="ARBA00022777"/>
    </source>
</evidence>
<evidence type="ECO:0000313" key="11">
    <source>
        <dbReference type="EMBL" id="MFC4308919.1"/>
    </source>
</evidence>
<sequence>MSIIEEAVRKTAERYHRPAPPEQPASGGRPRLRRVPPPATETANVRRFQPVTLDRAVLDDNSILPQITDPGALRGYKILRTRMLRRLEANQWHSFAVTGATPGEGKTLTSINLAMALAQDPNTWVFLVDLDLHRPKVASYLGLNNSLGERGLTDYLLGDATFEQIMYTPAGMDRLAIIPNFQTVANASELLTSPRMDELVQTLEAETPRRVVIFDMPPVLASDDVLAFSPQVDGMLLVVAEGMTNRDALKGAKALLQEMNLLGVVLNRSEAQDEGAYYSYAR</sequence>
<dbReference type="PANTHER" id="PTHR32309:SF13">
    <property type="entry name" value="FERRIC ENTEROBACTIN TRANSPORT PROTEIN FEPE"/>
    <property type="match status" value="1"/>
</dbReference>
<organism evidence="11 12">
    <name type="scientific">Steroidobacter flavus</name>
    <dbReference type="NCBI Taxonomy" id="1842136"/>
    <lineage>
        <taxon>Bacteria</taxon>
        <taxon>Pseudomonadati</taxon>
        <taxon>Pseudomonadota</taxon>
        <taxon>Gammaproteobacteria</taxon>
        <taxon>Steroidobacterales</taxon>
        <taxon>Steroidobacteraceae</taxon>
        <taxon>Steroidobacter</taxon>
    </lineage>
</organism>
<dbReference type="Gene3D" id="3.40.50.300">
    <property type="entry name" value="P-loop containing nucleotide triphosphate hydrolases"/>
    <property type="match status" value="1"/>
</dbReference>
<dbReference type="SUPFAM" id="SSF52540">
    <property type="entry name" value="P-loop containing nucleoside triphosphate hydrolases"/>
    <property type="match status" value="1"/>
</dbReference>
<dbReference type="EMBL" id="JBHSDU010000003">
    <property type="protein sequence ID" value="MFC4308919.1"/>
    <property type="molecule type" value="Genomic_DNA"/>
</dbReference>
<keyword evidence="5 11" id="KW-0418">Kinase</keyword>
<keyword evidence="12" id="KW-1185">Reference proteome</keyword>
<evidence type="ECO:0000256" key="3">
    <source>
        <dbReference type="ARBA" id="ARBA00022679"/>
    </source>
</evidence>
<keyword evidence="3 11" id="KW-0808">Transferase</keyword>
<feature type="compositionally biased region" description="Basic and acidic residues" evidence="9">
    <location>
        <begin position="1"/>
        <end position="16"/>
    </location>
</feature>
<comment type="caution">
    <text evidence="11">The sequence shown here is derived from an EMBL/GenBank/DDBJ whole genome shotgun (WGS) entry which is preliminary data.</text>
</comment>
<evidence type="ECO:0000256" key="4">
    <source>
        <dbReference type="ARBA" id="ARBA00022741"/>
    </source>
</evidence>
<evidence type="ECO:0000256" key="9">
    <source>
        <dbReference type="SAM" id="MobiDB-lite"/>
    </source>
</evidence>
<evidence type="ECO:0000256" key="1">
    <source>
        <dbReference type="ARBA" id="ARBA00007316"/>
    </source>
</evidence>
<dbReference type="EC" id="2.7.10.2" evidence="2"/>
<evidence type="ECO:0000313" key="12">
    <source>
        <dbReference type="Proteomes" id="UP001595904"/>
    </source>
</evidence>
<dbReference type="InterPro" id="IPR025669">
    <property type="entry name" value="AAA_dom"/>
</dbReference>
<comment type="catalytic activity">
    <reaction evidence="8">
        <text>L-tyrosyl-[protein] + ATP = O-phospho-L-tyrosyl-[protein] + ADP + H(+)</text>
        <dbReference type="Rhea" id="RHEA:10596"/>
        <dbReference type="Rhea" id="RHEA-COMP:10136"/>
        <dbReference type="Rhea" id="RHEA-COMP:20101"/>
        <dbReference type="ChEBI" id="CHEBI:15378"/>
        <dbReference type="ChEBI" id="CHEBI:30616"/>
        <dbReference type="ChEBI" id="CHEBI:46858"/>
        <dbReference type="ChEBI" id="CHEBI:61978"/>
        <dbReference type="ChEBI" id="CHEBI:456216"/>
        <dbReference type="EC" id="2.7.10.2"/>
    </reaction>
</comment>
<reference evidence="12" key="1">
    <citation type="journal article" date="2019" name="Int. J. Syst. Evol. Microbiol.">
        <title>The Global Catalogue of Microorganisms (GCM) 10K type strain sequencing project: providing services to taxonomists for standard genome sequencing and annotation.</title>
        <authorList>
            <consortium name="The Broad Institute Genomics Platform"/>
            <consortium name="The Broad Institute Genome Sequencing Center for Infectious Disease"/>
            <person name="Wu L."/>
            <person name="Ma J."/>
        </authorList>
    </citation>
    <scope>NUCLEOTIDE SEQUENCE [LARGE SCALE GENOMIC DNA]</scope>
    <source>
        <strain evidence="12">CGMCC 1.10759</strain>
    </source>
</reference>
<dbReference type="CDD" id="cd05387">
    <property type="entry name" value="BY-kinase"/>
    <property type="match status" value="1"/>
</dbReference>
<dbReference type="RefSeq" id="WP_380595991.1">
    <property type="nucleotide sequence ID" value="NZ_JBHSDU010000003.1"/>
</dbReference>
<keyword evidence="4" id="KW-0547">Nucleotide-binding</keyword>
<evidence type="ECO:0000256" key="7">
    <source>
        <dbReference type="ARBA" id="ARBA00023137"/>
    </source>
</evidence>
<dbReference type="PANTHER" id="PTHR32309">
    <property type="entry name" value="TYROSINE-PROTEIN KINASE"/>
    <property type="match status" value="1"/>
</dbReference>
<dbReference type="InterPro" id="IPR027417">
    <property type="entry name" value="P-loop_NTPase"/>
</dbReference>
<name>A0ABV8SR48_9GAMM</name>